<feature type="compositionally biased region" description="Basic and acidic residues" evidence="8">
    <location>
        <begin position="108"/>
        <end position="123"/>
    </location>
</feature>
<dbReference type="Pfam" id="PF04408">
    <property type="entry name" value="WHD_HA2"/>
    <property type="match status" value="1"/>
</dbReference>
<reference evidence="11" key="2">
    <citation type="submission" date="2023-05" db="EMBL/GenBank/DDBJ databases">
        <authorList>
            <person name="Fouks B."/>
        </authorList>
    </citation>
    <scope>NUCLEOTIDE SEQUENCE</scope>
    <source>
        <strain evidence="11">Stay&amp;Tobe</strain>
        <tissue evidence="11">Testes</tissue>
    </source>
</reference>
<evidence type="ECO:0000256" key="6">
    <source>
        <dbReference type="ARBA" id="ARBA00022884"/>
    </source>
</evidence>
<dbReference type="Pfam" id="PF00271">
    <property type="entry name" value="Helicase_C"/>
    <property type="match status" value="1"/>
</dbReference>
<dbReference type="InterPro" id="IPR048333">
    <property type="entry name" value="HA2_WH"/>
</dbReference>
<dbReference type="CDD" id="cd18791">
    <property type="entry name" value="SF2_C_RHA"/>
    <property type="match status" value="1"/>
</dbReference>
<organism evidence="11 12">
    <name type="scientific">Diploptera punctata</name>
    <name type="common">Pacific beetle cockroach</name>
    <dbReference type="NCBI Taxonomy" id="6984"/>
    <lineage>
        <taxon>Eukaryota</taxon>
        <taxon>Metazoa</taxon>
        <taxon>Ecdysozoa</taxon>
        <taxon>Arthropoda</taxon>
        <taxon>Hexapoda</taxon>
        <taxon>Insecta</taxon>
        <taxon>Pterygota</taxon>
        <taxon>Neoptera</taxon>
        <taxon>Polyneoptera</taxon>
        <taxon>Dictyoptera</taxon>
        <taxon>Blattodea</taxon>
        <taxon>Blaberoidea</taxon>
        <taxon>Blaberidae</taxon>
        <taxon>Diplopterinae</taxon>
        <taxon>Diploptera</taxon>
    </lineage>
</organism>
<dbReference type="GO" id="GO:0003724">
    <property type="term" value="F:RNA helicase activity"/>
    <property type="evidence" value="ECO:0007669"/>
    <property type="project" value="UniProtKB-EC"/>
</dbReference>
<dbReference type="GO" id="GO:0016787">
    <property type="term" value="F:hydrolase activity"/>
    <property type="evidence" value="ECO:0007669"/>
    <property type="project" value="UniProtKB-KW"/>
</dbReference>
<feature type="non-terminal residue" evidence="11">
    <location>
        <position position="1"/>
    </location>
</feature>
<dbReference type="InterPro" id="IPR011545">
    <property type="entry name" value="DEAD/DEAH_box_helicase_dom"/>
</dbReference>
<dbReference type="PROSITE" id="PS00690">
    <property type="entry name" value="DEAH_ATP_HELICASE"/>
    <property type="match status" value="1"/>
</dbReference>
<dbReference type="PROSITE" id="PS51194">
    <property type="entry name" value="HELICASE_CTER"/>
    <property type="match status" value="1"/>
</dbReference>
<dbReference type="Gene3D" id="3.30.160.20">
    <property type="match status" value="1"/>
</dbReference>
<dbReference type="Proteomes" id="UP001233999">
    <property type="component" value="Unassembled WGS sequence"/>
</dbReference>
<keyword evidence="2" id="KW-0547">Nucleotide-binding</keyword>
<keyword evidence="5" id="KW-0067">ATP-binding</keyword>
<dbReference type="InterPro" id="IPR027417">
    <property type="entry name" value="P-loop_NTPase"/>
</dbReference>
<dbReference type="Pfam" id="PF21010">
    <property type="entry name" value="HA2_C"/>
    <property type="match status" value="1"/>
</dbReference>
<feature type="region of interest" description="Disordered" evidence="8">
    <location>
        <begin position="108"/>
        <end position="131"/>
    </location>
</feature>
<feature type="domain" description="Helicase C-terminal" evidence="10">
    <location>
        <begin position="358"/>
        <end position="525"/>
    </location>
</feature>
<evidence type="ECO:0000313" key="12">
    <source>
        <dbReference type="Proteomes" id="UP001233999"/>
    </source>
</evidence>
<name>A0AAD7ZLK2_DIPPU</name>
<dbReference type="PROSITE" id="PS51192">
    <property type="entry name" value="HELICASE_ATP_BIND_1"/>
    <property type="match status" value="1"/>
</dbReference>
<dbReference type="InterPro" id="IPR001650">
    <property type="entry name" value="Helicase_C-like"/>
</dbReference>
<evidence type="ECO:0000259" key="10">
    <source>
        <dbReference type="PROSITE" id="PS51194"/>
    </source>
</evidence>
<dbReference type="Gene3D" id="1.20.120.1080">
    <property type="match status" value="1"/>
</dbReference>
<evidence type="ECO:0000313" key="11">
    <source>
        <dbReference type="EMBL" id="KAJ9582630.1"/>
    </source>
</evidence>
<keyword evidence="6" id="KW-0694">RNA-binding</keyword>
<evidence type="ECO:0000256" key="5">
    <source>
        <dbReference type="ARBA" id="ARBA00022840"/>
    </source>
</evidence>
<keyword evidence="12" id="KW-1185">Reference proteome</keyword>
<evidence type="ECO:0000256" key="2">
    <source>
        <dbReference type="ARBA" id="ARBA00022741"/>
    </source>
</evidence>
<dbReference type="EC" id="3.6.4.13" evidence="1"/>
<dbReference type="InterPro" id="IPR014001">
    <property type="entry name" value="Helicase_ATP-bd"/>
</dbReference>
<keyword evidence="4" id="KW-0347">Helicase</keyword>
<reference evidence="11" key="1">
    <citation type="journal article" date="2023" name="IScience">
        <title>Live-bearing cockroach genome reveals convergent evolutionary mechanisms linked to viviparity in insects and beyond.</title>
        <authorList>
            <person name="Fouks B."/>
            <person name="Harrison M.C."/>
            <person name="Mikhailova A.A."/>
            <person name="Marchal E."/>
            <person name="English S."/>
            <person name="Carruthers M."/>
            <person name="Jennings E.C."/>
            <person name="Chiamaka E.L."/>
            <person name="Frigard R.A."/>
            <person name="Pippel M."/>
            <person name="Attardo G.M."/>
            <person name="Benoit J.B."/>
            <person name="Bornberg-Bauer E."/>
            <person name="Tobe S.S."/>
        </authorList>
    </citation>
    <scope>NUCLEOTIDE SEQUENCE</scope>
    <source>
        <strain evidence="11">Stay&amp;Tobe</strain>
    </source>
</reference>
<dbReference type="PANTHER" id="PTHR18934:SF257">
    <property type="entry name" value="ATP-DEPENDENT RNA HELICASE DHX30"/>
    <property type="match status" value="1"/>
</dbReference>
<feature type="domain" description="Helicase ATP-binding" evidence="9">
    <location>
        <begin position="156"/>
        <end position="325"/>
    </location>
</feature>
<dbReference type="GO" id="GO:0005737">
    <property type="term" value="C:cytoplasm"/>
    <property type="evidence" value="ECO:0007669"/>
    <property type="project" value="TreeGrafter"/>
</dbReference>
<evidence type="ECO:0000256" key="4">
    <source>
        <dbReference type="ARBA" id="ARBA00022806"/>
    </source>
</evidence>
<dbReference type="AlphaFoldDB" id="A0AAD7ZLK2"/>
<dbReference type="SUPFAM" id="SSF52540">
    <property type="entry name" value="P-loop containing nucleoside triphosphate hydrolases"/>
    <property type="match status" value="1"/>
</dbReference>
<gene>
    <name evidence="11" type="ORF">L9F63_023008</name>
</gene>
<dbReference type="SMART" id="SM00847">
    <property type="entry name" value="HA2"/>
    <property type="match status" value="1"/>
</dbReference>
<dbReference type="Pfam" id="PF00270">
    <property type="entry name" value="DEAD"/>
    <property type="match status" value="1"/>
</dbReference>
<dbReference type="Gene3D" id="3.40.50.300">
    <property type="entry name" value="P-loop containing nucleotide triphosphate hydrolases"/>
    <property type="match status" value="2"/>
</dbReference>
<dbReference type="InterPro" id="IPR002464">
    <property type="entry name" value="DNA/RNA_helicase_DEAH_CS"/>
</dbReference>
<evidence type="ECO:0000259" key="9">
    <source>
        <dbReference type="PROSITE" id="PS51192"/>
    </source>
</evidence>
<dbReference type="CDD" id="cd17917">
    <property type="entry name" value="DEXHc_RHA-like"/>
    <property type="match status" value="1"/>
</dbReference>
<dbReference type="FunFam" id="3.40.50.300:FF:000526">
    <property type="entry name" value="DExH-box ATP-dependent RNA helicase DExH3"/>
    <property type="match status" value="1"/>
</dbReference>
<dbReference type="GO" id="GO:0002151">
    <property type="term" value="F:G-quadruplex RNA binding"/>
    <property type="evidence" value="ECO:0007669"/>
    <property type="project" value="TreeGrafter"/>
</dbReference>
<dbReference type="EMBL" id="JASPKZ010007782">
    <property type="protein sequence ID" value="KAJ9582630.1"/>
    <property type="molecule type" value="Genomic_DNA"/>
</dbReference>
<dbReference type="SMART" id="SM00490">
    <property type="entry name" value="HELICc"/>
    <property type="match status" value="1"/>
</dbReference>
<dbReference type="GO" id="GO:0003678">
    <property type="term" value="F:DNA helicase activity"/>
    <property type="evidence" value="ECO:0007669"/>
    <property type="project" value="TreeGrafter"/>
</dbReference>
<dbReference type="InterPro" id="IPR007502">
    <property type="entry name" value="Helicase-assoc_dom"/>
</dbReference>
<comment type="caution">
    <text evidence="11">The sequence shown here is derived from an EMBL/GenBank/DDBJ whole genome shotgun (WGS) entry which is preliminary data.</text>
</comment>
<dbReference type="GO" id="GO:0005634">
    <property type="term" value="C:nucleus"/>
    <property type="evidence" value="ECO:0007669"/>
    <property type="project" value="TreeGrafter"/>
</dbReference>
<keyword evidence="3" id="KW-0378">Hydrolase</keyword>
<dbReference type="PANTHER" id="PTHR18934">
    <property type="entry name" value="ATP-DEPENDENT RNA HELICASE"/>
    <property type="match status" value="1"/>
</dbReference>
<sequence>MKKEKSNRDMWKCTYKLKWPYEADFSSTMRSKLLATNYAALKGLDWLQIQGKLTRNVSPRLYYPRDVKKIIRIPADVTIDPALMPDLDKLITYYHKHIAALIDNPENSERMSECSDNWKSDDDNFKEEEDSGKVERLVSKKSVQNPKIIEFKSEILKKVEENNVLVIKGETGCGKSTQVPQYIMEQWESAQKGSECNIIITQPRRISAISLANRVAQERQEMVGDVVGYQVRLKSVLPRPPGGALLFCSTGILLRRLQSNLGLFGASHIILDEAHERDISTDMLLVLLRRALSLNPDLRLIIMSATINAEVFQEYFGNAPMLSIPGFTYPVKSVFLEDLQFEIEPYTMLEHPVIDCDLVANTINWIDKNRPEGAILCFLPGWAQISNITTILKNKRYWVLPAHSKLNHKDQHNIFEKPPFGYRKIILSTNIAETSLTINDVKYVVDAGAHKEERLNMDLGMSSLANHWISKANVSQRKGRAGRVQPGECFHLYTREKYESLDQFPMPEVLRVSLEKTVLDLKTYSPYEKAKDFLSEMPEPSKVEAISQAVNELYQLGALDENERLTPLGRRIALFSTHPKLSKALVLSAIFRCVSPMLTIATVLSGEEKVFKGSFDNKGYIRMFKKQFHPSSDHISIAWIYQQWEAIHEKNHIDACNYCDDNNLSNYNLILIQKLRKLYSDHLWQSEMLDDSEEYKDLSGPRNKYAGNDELVKAIFLSGTGTLLYKRRFDDKGCLVNKNVLITEGGQHTALASESVNFKRENFPSPYVTYFRQSESSERRIVVTQDTSVLSPLTVLLFSNGECQVSEFKAPSFIEAKLDNHMLLKAIRNGRKMHFLCDKSVVYKLLDFREIIWNMINYFIKKNGKETDDVTYKTISSYHNDLLRTLSCILYDSGATIEYNKDGYQ</sequence>
<accession>A0AAD7ZLK2</accession>
<protein>
    <recommendedName>
        <fullName evidence="1">RNA helicase</fullName>
        <ecNumber evidence="1">3.6.4.13</ecNumber>
    </recommendedName>
</protein>
<evidence type="ECO:0000256" key="8">
    <source>
        <dbReference type="SAM" id="MobiDB-lite"/>
    </source>
</evidence>
<comment type="similarity">
    <text evidence="7">Belongs to the DExH box helicase family.</text>
</comment>
<evidence type="ECO:0000256" key="3">
    <source>
        <dbReference type="ARBA" id="ARBA00022801"/>
    </source>
</evidence>
<evidence type="ECO:0000256" key="7">
    <source>
        <dbReference type="ARBA" id="ARBA00060772"/>
    </source>
</evidence>
<proteinExistence type="inferred from homology"/>
<dbReference type="SMART" id="SM00487">
    <property type="entry name" value="DEXDc"/>
    <property type="match status" value="1"/>
</dbReference>
<evidence type="ECO:0000256" key="1">
    <source>
        <dbReference type="ARBA" id="ARBA00012552"/>
    </source>
</evidence>
<dbReference type="GO" id="GO:0005524">
    <property type="term" value="F:ATP binding"/>
    <property type="evidence" value="ECO:0007669"/>
    <property type="project" value="UniProtKB-KW"/>
</dbReference>